<dbReference type="PANTHER" id="PTHR30346:SF28">
    <property type="entry name" value="HTH-TYPE TRANSCRIPTIONAL REGULATOR CYNR"/>
    <property type="match status" value="1"/>
</dbReference>
<dbReference type="PROSITE" id="PS50931">
    <property type="entry name" value="HTH_LYSR"/>
    <property type="match status" value="1"/>
</dbReference>
<keyword evidence="4" id="KW-0804">Transcription</keyword>
<dbReference type="GO" id="GO:0032993">
    <property type="term" value="C:protein-DNA complex"/>
    <property type="evidence" value="ECO:0007669"/>
    <property type="project" value="TreeGrafter"/>
</dbReference>
<dbReference type="PRINTS" id="PR00039">
    <property type="entry name" value="HTHLYSR"/>
</dbReference>
<name>A0A9D1WIG6_9FIRM</name>
<evidence type="ECO:0000256" key="3">
    <source>
        <dbReference type="ARBA" id="ARBA00023125"/>
    </source>
</evidence>
<dbReference type="EMBL" id="DXEX01000191">
    <property type="protein sequence ID" value="HIX59825.1"/>
    <property type="molecule type" value="Genomic_DNA"/>
</dbReference>
<evidence type="ECO:0000256" key="1">
    <source>
        <dbReference type="ARBA" id="ARBA00009437"/>
    </source>
</evidence>
<reference evidence="6" key="1">
    <citation type="journal article" date="2021" name="PeerJ">
        <title>Extensive microbial diversity within the chicken gut microbiome revealed by metagenomics and culture.</title>
        <authorList>
            <person name="Gilroy R."/>
            <person name="Ravi A."/>
            <person name="Getino M."/>
            <person name="Pursley I."/>
            <person name="Horton D.L."/>
            <person name="Alikhan N.F."/>
            <person name="Baker D."/>
            <person name="Gharbi K."/>
            <person name="Hall N."/>
            <person name="Watson M."/>
            <person name="Adriaenssens E.M."/>
            <person name="Foster-Nyarko E."/>
            <person name="Jarju S."/>
            <person name="Secka A."/>
            <person name="Antonio M."/>
            <person name="Oren A."/>
            <person name="Chaudhuri R.R."/>
            <person name="La Ragione R."/>
            <person name="Hildebrand F."/>
            <person name="Pallen M.J."/>
        </authorList>
    </citation>
    <scope>NUCLEOTIDE SEQUENCE</scope>
    <source>
        <strain evidence="6">ChiSjej1B19-8411</strain>
    </source>
</reference>
<dbReference type="InterPro" id="IPR000847">
    <property type="entry name" value="LysR_HTH_N"/>
</dbReference>
<dbReference type="Gene3D" id="3.40.190.290">
    <property type="match status" value="1"/>
</dbReference>
<dbReference type="GO" id="GO:0003700">
    <property type="term" value="F:DNA-binding transcription factor activity"/>
    <property type="evidence" value="ECO:0007669"/>
    <property type="project" value="InterPro"/>
</dbReference>
<evidence type="ECO:0000313" key="6">
    <source>
        <dbReference type="EMBL" id="HIX59825.1"/>
    </source>
</evidence>
<dbReference type="AlphaFoldDB" id="A0A9D1WIG6"/>
<dbReference type="InterPro" id="IPR036388">
    <property type="entry name" value="WH-like_DNA-bd_sf"/>
</dbReference>
<accession>A0A9D1WIG6</accession>
<feature type="domain" description="HTH lysR-type" evidence="5">
    <location>
        <begin position="2"/>
        <end position="59"/>
    </location>
</feature>
<organism evidence="6 7">
    <name type="scientific">Candidatus Blautia gallistercoris</name>
    <dbReference type="NCBI Taxonomy" id="2838490"/>
    <lineage>
        <taxon>Bacteria</taxon>
        <taxon>Bacillati</taxon>
        <taxon>Bacillota</taxon>
        <taxon>Clostridia</taxon>
        <taxon>Lachnospirales</taxon>
        <taxon>Lachnospiraceae</taxon>
        <taxon>Blautia</taxon>
    </lineage>
</organism>
<dbReference type="GO" id="GO:0003677">
    <property type="term" value="F:DNA binding"/>
    <property type="evidence" value="ECO:0007669"/>
    <property type="project" value="UniProtKB-KW"/>
</dbReference>
<dbReference type="CDD" id="cd05466">
    <property type="entry name" value="PBP2_LTTR_substrate"/>
    <property type="match status" value="1"/>
</dbReference>
<dbReference type="PANTHER" id="PTHR30346">
    <property type="entry name" value="TRANSCRIPTIONAL DUAL REGULATOR HCAR-RELATED"/>
    <property type="match status" value="1"/>
</dbReference>
<evidence type="ECO:0000259" key="5">
    <source>
        <dbReference type="PROSITE" id="PS50931"/>
    </source>
</evidence>
<keyword evidence="2" id="KW-0805">Transcription regulation</keyword>
<evidence type="ECO:0000313" key="7">
    <source>
        <dbReference type="Proteomes" id="UP000886817"/>
    </source>
</evidence>
<protein>
    <submittedName>
        <fullName evidence="6">LysR family transcriptional regulator</fullName>
    </submittedName>
</protein>
<dbReference type="InterPro" id="IPR005119">
    <property type="entry name" value="LysR_subst-bd"/>
</dbReference>
<proteinExistence type="inferred from homology"/>
<evidence type="ECO:0000256" key="2">
    <source>
        <dbReference type="ARBA" id="ARBA00023015"/>
    </source>
</evidence>
<comment type="caution">
    <text evidence="6">The sequence shown here is derived from an EMBL/GenBank/DDBJ whole genome shotgun (WGS) entry which is preliminary data.</text>
</comment>
<dbReference type="SUPFAM" id="SSF46785">
    <property type="entry name" value="Winged helix' DNA-binding domain"/>
    <property type="match status" value="1"/>
</dbReference>
<dbReference type="Proteomes" id="UP000886817">
    <property type="component" value="Unassembled WGS sequence"/>
</dbReference>
<dbReference type="Pfam" id="PF00126">
    <property type="entry name" value="HTH_1"/>
    <property type="match status" value="1"/>
</dbReference>
<reference evidence="6" key="2">
    <citation type="submission" date="2021-04" db="EMBL/GenBank/DDBJ databases">
        <authorList>
            <person name="Gilroy R."/>
        </authorList>
    </citation>
    <scope>NUCLEOTIDE SEQUENCE</scope>
    <source>
        <strain evidence="6">ChiSjej1B19-8411</strain>
    </source>
</reference>
<dbReference type="Gene3D" id="1.10.10.10">
    <property type="entry name" value="Winged helix-like DNA-binding domain superfamily/Winged helix DNA-binding domain"/>
    <property type="match status" value="1"/>
</dbReference>
<dbReference type="Pfam" id="PF03466">
    <property type="entry name" value="LysR_substrate"/>
    <property type="match status" value="1"/>
</dbReference>
<dbReference type="InterPro" id="IPR036390">
    <property type="entry name" value="WH_DNA-bd_sf"/>
</dbReference>
<gene>
    <name evidence="6" type="ORF">IAA45_08945</name>
</gene>
<comment type="similarity">
    <text evidence="1">Belongs to the LysR transcriptional regulatory family.</text>
</comment>
<dbReference type="SUPFAM" id="SSF53850">
    <property type="entry name" value="Periplasmic binding protein-like II"/>
    <property type="match status" value="1"/>
</dbReference>
<evidence type="ECO:0000256" key="4">
    <source>
        <dbReference type="ARBA" id="ARBA00023163"/>
    </source>
</evidence>
<sequence length="284" mass="31866">MLDLLELEQLIAFADCGTLSKASEQLHISQPTLTRTMKHVEEAFAVPLFVRGKNKIALNETGMQAVEYARKLLTDAENAVSQVQAFHARMHTIVVESCAPAPLWFLLPRLSSDFPAQTISSRLAEISEITEDVASGRSEIGIMPYAVSAEGIEGIPIIREELSVCIPKEHHLADRQSLSFAELNGFNCLLASEIGFWNEMCRRKMPASRFLIQNDEFALRELIRESTLPCFTTNLVEPDAEHLRGRRIIPVTDPEANVTYYMIYQSGKKGYRETAKQLAARNKI</sequence>
<keyword evidence="3" id="KW-0238">DNA-binding</keyword>